<protein>
    <submittedName>
        <fullName evidence="2">Uncharacterized protein</fullName>
    </submittedName>
</protein>
<keyword evidence="1" id="KW-0812">Transmembrane</keyword>
<evidence type="ECO:0000256" key="1">
    <source>
        <dbReference type="SAM" id="Phobius"/>
    </source>
</evidence>
<keyword evidence="1" id="KW-1133">Transmembrane helix</keyword>
<evidence type="ECO:0000313" key="3">
    <source>
        <dbReference type="Proteomes" id="UP000544110"/>
    </source>
</evidence>
<feature type="transmembrane region" description="Helical" evidence="1">
    <location>
        <begin position="48"/>
        <end position="68"/>
    </location>
</feature>
<proteinExistence type="predicted"/>
<name>A0A7Y9RR41_9ACTN</name>
<dbReference type="EMBL" id="JACCAC010000001">
    <property type="protein sequence ID" value="NYG55026.1"/>
    <property type="molecule type" value="Genomic_DNA"/>
</dbReference>
<dbReference type="RefSeq" id="WP_179517539.1">
    <property type="nucleotide sequence ID" value="NZ_JACCAC010000001.1"/>
</dbReference>
<sequence>MTPTDPQADRLRDALTQRADTLTHDGAPSISFEAVQGRAGRIRRNRRIGAGAGVAAALAVAAPLGLAASGQLAADDGRLAPAAPVERTYEPVGEVDLTTVGLPQGARTDVPWIDVRRDAVVAGDLVVDAVEMPQDAVRWAGGLLVTGDAGDSRLFVLDELGRPLGDPVELPAALDALVGAPSLGEVGWVQEVGAEQAAVLAPDDEVLASDEHVVVQLPSLGGFTPVGIGPAGLVLNATYPDGRSEVLLAGRDGTVTTVAGVDEAVGVDPQTGVVAGNLSGDRACAVVVGAAGEQLRAPDCDLVLRSMSPDGRWVTATGSDSDGIGDRSMTVLDTATGEVQVAWLSRSNPPTDLTHVGWEDADTVLAAAFQGEEASVLRLELDGSVERATPVVSMDPFGDLAVVLPRP</sequence>
<dbReference type="AlphaFoldDB" id="A0A7Y9RR41"/>
<evidence type="ECO:0000313" key="2">
    <source>
        <dbReference type="EMBL" id="NYG55026.1"/>
    </source>
</evidence>
<gene>
    <name evidence="2" type="ORF">BJ989_001330</name>
</gene>
<keyword evidence="3" id="KW-1185">Reference proteome</keyword>
<accession>A0A7Y9RR41</accession>
<comment type="caution">
    <text evidence="2">The sequence shown here is derived from an EMBL/GenBank/DDBJ whole genome shotgun (WGS) entry which is preliminary data.</text>
</comment>
<reference evidence="2 3" key="1">
    <citation type="submission" date="2020-07" db="EMBL/GenBank/DDBJ databases">
        <title>Sequencing the genomes of 1000 actinobacteria strains.</title>
        <authorList>
            <person name="Klenk H.-P."/>
        </authorList>
    </citation>
    <scope>NUCLEOTIDE SEQUENCE [LARGE SCALE GENOMIC DNA]</scope>
    <source>
        <strain evidence="2 3">DSM 24552</strain>
    </source>
</reference>
<keyword evidence="1" id="KW-0472">Membrane</keyword>
<organism evidence="2 3">
    <name type="scientific">Nocardioides perillae</name>
    <dbReference type="NCBI Taxonomy" id="1119534"/>
    <lineage>
        <taxon>Bacteria</taxon>
        <taxon>Bacillati</taxon>
        <taxon>Actinomycetota</taxon>
        <taxon>Actinomycetes</taxon>
        <taxon>Propionibacteriales</taxon>
        <taxon>Nocardioidaceae</taxon>
        <taxon>Nocardioides</taxon>
    </lineage>
</organism>
<dbReference type="Proteomes" id="UP000544110">
    <property type="component" value="Unassembled WGS sequence"/>
</dbReference>